<dbReference type="KEGG" id="tact:SG35_008960"/>
<accession>A0AAE9YUM9</accession>
<dbReference type="EMBL" id="CP059735">
    <property type="protein sequence ID" value="WDE00739.1"/>
    <property type="molecule type" value="Genomic_DNA"/>
</dbReference>
<reference evidence="1 2" key="1">
    <citation type="journal article" date="2015" name="Genome Announc.">
        <title>Draft Genome Sequences of Marine Isolates of Thalassomonas viridans and Thalassomonas actiniarum.</title>
        <authorList>
            <person name="Olonade I."/>
            <person name="van Zyl L.J."/>
            <person name="Trindade M."/>
        </authorList>
    </citation>
    <scope>NUCLEOTIDE SEQUENCE [LARGE SCALE GENOMIC DNA]</scope>
    <source>
        <strain evidence="1 2">A5K-106</strain>
    </source>
</reference>
<dbReference type="Proteomes" id="UP000032568">
    <property type="component" value="Chromosome"/>
</dbReference>
<evidence type="ECO:0000313" key="2">
    <source>
        <dbReference type="Proteomes" id="UP000032568"/>
    </source>
</evidence>
<protein>
    <submittedName>
        <fullName evidence="1">Uncharacterized protein</fullName>
    </submittedName>
</protein>
<name>A0AAE9YUM9_9GAMM</name>
<dbReference type="RefSeq" id="WP_044830897.1">
    <property type="nucleotide sequence ID" value="NZ_CP059735.1"/>
</dbReference>
<evidence type="ECO:0000313" key="1">
    <source>
        <dbReference type="EMBL" id="WDE00739.1"/>
    </source>
</evidence>
<sequence>MENIITNTSVQGGLFNIATAKSLFYITNQRNLMSFLGAGMIVPAASQFRYKEDSRKEFNGAIPFWKKGIPTSSEYIDLVDDQRIVVIECNSAAIMKYCDGFIVDDNENVLVVNAAIPLSSISVIYMHTDDAIADFLVRLPEDVIAERSIFKILKDVSVIEHDIKLTPSEVENIAPYITFIDSFGGGIKALEQLAICDISNYEYILNLLIVCLDSYRLENVKVSVMNLPKQTFNISEADKEILHHLLPILQSFNIEDGFDPLYVLEKVEECFKNQIEGITEENEKWLVYIKRVIDADIEVPVLADEGDIFKRAVLLFLLRPDLERLKNALNSTISPGPVVFSIAVFLAGYTTGLCRMGGEYKGNYDTFNNFTKSLLDWLWCRTGLTLSTSLQPDTSGVSLVYKINKEVLMCLKLAPNSSLARVLHKVVASGYILNYDGDSNELYFNIQLNSGECQPLYIVFFKQLDAGFDAIRLVTPYLPLTGSKLKTLTKKMAIELLIRNSEESMYCNYSYSEKHKAIVIEAKLIINNIVNEEFDKILNYIVKMANFS</sequence>
<reference evidence="1 2" key="2">
    <citation type="journal article" date="2022" name="Mar. Drugs">
        <title>Bioassay-Guided Fractionation Leads to the Detection of Cholic Acid Generated by the Rare Thalassomonas sp.</title>
        <authorList>
            <person name="Pheiffer F."/>
            <person name="Schneider Y.K."/>
            <person name="Hansen E.H."/>
            <person name="Andersen J.H."/>
            <person name="Isaksson J."/>
            <person name="Busche T."/>
            <person name="R C."/>
            <person name="Kalinowski J."/>
            <person name="Zyl L.V."/>
            <person name="Trindade M."/>
        </authorList>
    </citation>
    <scope>NUCLEOTIDE SEQUENCE [LARGE SCALE GENOMIC DNA]</scope>
    <source>
        <strain evidence="1 2">A5K-106</strain>
    </source>
</reference>
<proteinExistence type="predicted"/>
<organism evidence="1 2">
    <name type="scientific">Thalassomonas actiniarum</name>
    <dbReference type="NCBI Taxonomy" id="485447"/>
    <lineage>
        <taxon>Bacteria</taxon>
        <taxon>Pseudomonadati</taxon>
        <taxon>Pseudomonadota</taxon>
        <taxon>Gammaproteobacteria</taxon>
        <taxon>Alteromonadales</taxon>
        <taxon>Colwelliaceae</taxon>
        <taxon>Thalassomonas</taxon>
    </lineage>
</organism>
<gene>
    <name evidence="1" type="ORF">SG35_008960</name>
</gene>
<dbReference type="AlphaFoldDB" id="A0AAE9YUM9"/>
<keyword evidence="2" id="KW-1185">Reference proteome</keyword>